<organism evidence="3 4">
    <name type="scientific">Zalerion maritima</name>
    <dbReference type="NCBI Taxonomy" id="339359"/>
    <lineage>
        <taxon>Eukaryota</taxon>
        <taxon>Fungi</taxon>
        <taxon>Dikarya</taxon>
        <taxon>Ascomycota</taxon>
        <taxon>Pezizomycotina</taxon>
        <taxon>Sordariomycetes</taxon>
        <taxon>Lulworthiomycetidae</taxon>
        <taxon>Lulworthiales</taxon>
        <taxon>Lulworthiaceae</taxon>
        <taxon>Zalerion</taxon>
    </lineage>
</organism>
<evidence type="ECO:0000256" key="1">
    <source>
        <dbReference type="SAM" id="MobiDB-lite"/>
    </source>
</evidence>
<dbReference type="Pfam" id="PF00179">
    <property type="entry name" value="UQ_con"/>
    <property type="match status" value="1"/>
</dbReference>
<feature type="region of interest" description="Disordered" evidence="1">
    <location>
        <begin position="1"/>
        <end position="36"/>
    </location>
</feature>
<accession>A0AAD5RW37</accession>
<dbReference type="EMBL" id="JAKWBI020000054">
    <property type="protein sequence ID" value="KAJ2904418.1"/>
    <property type="molecule type" value="Genomic_DNA"/>
</dbReference>
<reference evidence="3" key="1">
    <citation type="submission" date="2022-07" db="EMBL/GenBank/DDBJ databases">
        <title>Draft genome sequence of Zalerion maritima ATCC 34329, a (micro)plastics degrading marine fungus.</title>
        <authorList>
            <person name="Paco A."/>
            <person name="Goncalves M.F.M."/>
            <person name="Rocha-Santos T.A.P."/>
            <person name="Alves A."/>
        </authorList>
    </citation>
    <scope>NUCLEOTIDE SEQUENCE</scope>
    <source>
        <strain evidence="3">ATCC 34329</strain>
    </source>
</reference>
<dbReference type="Gene3D" id="3.10.110.10">
    <property type="entry name" value="Ubiquitin Conjugating Enzyme"/>
    <property type="match status" value="1"/>
</dbReference>
<name>A0AAD5RW37_9PEZI</name>
<dbReference type="InterPro" id="IPR016135">
    <property type="entry name" value="UBQ-conjugating_enzyme/RWD"/>
</dbReference>
<comment type="caution">
    <text evidence="3">The sequence shown here is derived from an EMBL/GenBank/DDBJ whole genome shotgun (WGS) entry which is preliminary data.</text>
</comment>
<evidence type="ECO:0000313" key="4">
    <source>
        <dbReference type="Proteomes" id="UP001201980"/>
    </source>
</evidence>
<dbReference type="SMART" id="SM00212">
    <property type="entry name" value="UBCc"/>
    <property type="match status" value="1"/>
</dbReference>
<dbReference type="SUPFAM" id="SSF54495">
    <property type="entry name" value="UBC-like"/>
    <property type="match status" value="1"/>
</dbReference>
<evidence type="ECO:0000313" key="3">
    <source>
        <dbReference type="EMBL" id="KAJ2904418.1"/>
    </source>
</evidence>
<dbReference type="Proteomes" id="UP001201980">
    <property type="component" value="Unassembled WGS sequence"/>
</dbReference>
<gene>
    <name evidence="3" type="ORF">MKZ38_008091</name>
</gene>
<dbReference type="AlphaFoldDB" id="A0AAD5RW37"/>
<protein>
    <submittedName>
        <fullName evidence="3">BNot4 ring domain in complex with Ubc4</fullName>
    </submittedName>
</protein>
<feature type="domain" description="UBC core" evidence="2">
    <location>
        <begin position="33"/>
        <end position="191"/>
    </location>
</feature>
<dbReference type="PROSITE" id="PS50127">
    <property type="entry name" value="UBC_2"/>
    <property type="match status" value="1"/>
</dbReference>
<evidence type="ECO:0000259" key="2">
    <source>
        <dbReference type="PROSITE" id="PS50127"/>
    </source>
</evidence>
<proteinExistence type="predicted"/>
<sequence>MEPNDDSTPPLNSSEASEPIIPPRGPGTSDGASASRRLAKELRDYHRLQDSATESEQPLGYILEPKGDDIFLWKGTVIGPLGSPYAGGLFFFDISLPTDYPFKPPAVALATRMYHPILTVGQKVCMSFLCDDQWSPATTIMRVMEAIIQDFMININPDTSHIHNMEAATYFKNDRLKFDQVARDWTQRFAL</sequence>
<dbReference type="InterPro" id="IPR000608">
    <property type="entry name" value="UBC"/>
</dbReference>
<feature type="compositionally biased region" description="Polar residues" evidence="1">
    <location>
        <begin position="1"/>
        <end position="16"/>
    </location>
</feature>
<dbReference type="PANTHER" id="PTHR24068">
    <property type="entry name" value="UBIQUITIN-CONJUGATING ENZYME E2"/>
    <property type="match status" value="1"/>
</dbReference>
<keyword evidence="4" id="KW-1185">Reference proteome</keyword>